<protein>
    <recommendedName>
        <fullName evidence="2">Ig-like domain-containing protein</fullName>
    </recommendedName>
</protein>
<evidence type="ECO:0000313" key="4">
    <source>
        <dbReference type="Proteomes" id="UP000005204"/>
    </source>
</evidence>
<dbReference type="InterPro" id="IPR036179">
    <property type="entry name" value="Ig-like_dom_sf"/>
</dbReference>
<sequence length="279" mass="31087">MTVLLVFGLFVVIVTAHNITLLEVPRYGDPYREANLKCHYANDKGDPPLHSVKWYRGNNEIFRYSPGQQPQTRTFNTTIAGVTRGSCNEHVCSISVVLPRTYNMRLSFTCEVSTERPRFAVVKQTKNLTVAVTLKDDPLVVGVPSSAQLGEDMELNCTTGPAMPPANIMWYIDGRPERTEPWMVNNTKVSGANDFGLRSSWRSLRLRVATARDYLHLRCEATQPTWPPYVRSTNATLMVASPHLSMFTASGTKSTLAEIFLLAASCTISIKCMYSALCV</sequence>
<dbReference type="InterPro" id="IPR013783">
    <property type="entry name" value="Ig-like_fold"/>
</dbReference>
<dbReference type="Gene3D" id="2.60.40.10">
    <property type="entry name" value="Immunoglobulins"/>
    <property type="match status" value="1"/>
</dbReference>
<dbReference type="SUPFAM" id="SSF48726">
    <property type="entry name" value="Immunoglobulin"/>
    <property type="match status" value="1"/>
</dbReference>
<feature type="signal peptide" evidence="1">
    <location>
        <begin position="1"/>
        <end position="16"/>
    </location>
</feature>
<organism evidence="3 4">
    <name type="scientific">Bombyx mori</name>
    <name type="common">Silk moth</name>
    <dbReference type="NCBI Taxonomy" id="7091"/>
    <lineage>
        <taxon>Eukaryota</taxon>
        <taxon>Metazoa</taxon>
        <taxon>Ecdysozoa</taxon>
        <taxon>Arthropoda</taxon>
        <taxon>Hexapoda</taxon>
        <taxon>Insecta</taxon>
        <taxon>Pterygota</taxon>
        <taxon>Neoptera</taxon>
        <taxon>Endopterygota</taxon>
        <taxon>Lepidoptera</taxon>
        <taxon>Glossata</taxon>
        <taxon>Ditrysia</taxon>
        <taxon>Bombycoidea</taxon>
        <taxon>Bombycidae</taxon>
        <taxon>Bombycinae</taxon>
        <taxon>Bombyx</taxon>
    </lineage>
</organism>
<dbReference type="PROSITE" id="PS50835">
    <property type="entry name" value="IG_LIKE"/>
    <property type="match status" value="2"/>
</dbReference>
<dbReference type="EnsemblMetazoa" id="XM_012690797.3">
    <property type="protein sequence ID" value="XP_012546251.2"/>
    <property type="gene ID" value="LOC105841696"/>
</dbReference>
<dbReference type="PANTHER" id="PTHR21261:SF15">
    <property type="entry name" value="BEATEN PATH IIIA, ISOFORM D-RELATED"/>
    <property type="match status" value="1"/>
</dbReference>
<feature type="domain" description="Ig-like" evidence="2">
    <location>
        <begin position="138"/>
        <end position="236"/>
    </location>
</feature>
<dbReference type="PANTHER" id="PTHR21261">
    <property type="entry name" value="BEAT PROTEIN"/>
    <property type="match status" value="1"/>
</dbReference>
<keyword evidence="1" id="KW-0732">Signal</keyword>
<feature type="domain" description="Ig-like" evidence="2">
    <location>
        <begin position="28"/>
        <end position="129"/>
    </location>
</feature>
<dbReference type="InterPro" id="IPR007110">
    <property type="entry name" value="Ig-like_dom"/>
</dbReference>
<evidence type="ECO:0000313" key="3">
    <source>
        <dbReference type="EnsemblMetazoa" id="XP_012546251.2"/>
    </source>
</evidence>
<accession>A0A8R2C673</accession>
<evidence type="ECO:0000259" key="2">
    <source>
        <dbReference type="PROSITE" id="PS50835"/>
    </source>
</evidence>
<dbReference type="Proteomes" id="UP000005204">
    <property type="component" value="Unassembled WGS sequence"/>
</dbReference>
<proteinExistence type="predicted"/>
<evidence type="ECO:0000256" key="1">
    <source>
        <dbReference type="SAM" id="SignalP"/>
    </source>
</evidence>
<reference evidence="4" key="1">
    <citation type="journal article" date="2008" name="Insect Biochem. Mol. Biol.">
        <title>The genome of a lepidopteran model insect, the silkworm Bombyx mori.</title>
        <authorList>
            <consortium name="International Silkworm Genome Consortium"/>
        </authorList>
    </citation>
    <scope>NUCLEOTIDE SEQUENCE [LARGE SCALE GENOMIC DNA]</scope>
    <source>
        <strain evidence="4">p50T</strain>
    </source>
</reference>
<dbReference type="AlphaFoldDB" id="A0A8R2C673"/>
<name>A0A8R2C673_BOMMO</name>
<feature type="chain" id="PRO_5035790901" description="Ig-like domain-containing protein" evidence="1">
    <location>
        <begin position="17"/>
        <end position="279"/>
    </location>
</feature>
<keyword evidence="4" id="KW-1185">Reference proteome</keyword>
<reference evidence="3" key="2">
    <citation type="submission" date="2022-06" db="UniProtKB">
        <authorList>
            <consortium name="EnsemblMetazoa"/>
        </authorList>
    </citation>
    <scope>IDENTIFICATION</scope>
    <source>
        <strain evidence="3">p50T (Dazao)</strain>
    </source>
</reference>